<keyword evidence="1" id="KW-0472">Membrane</keyword>
<comment type="caution">
    <text evidence="2">The sequence shown here is derived from an EMBL/GenBank/DDBJ whole genome shotgun (WGS) entry which is preliminary data.</text>
</comment>
<feature type="transmembrane region" description="Helical" evidence="1">
    <location>
        <begin position="21"/>
        <end position="38"/>
    </location>
</feature>
<dbReference type="Proteomes" id="UP000664122">
    <property type="component" value="Unassembled WGS sequence"/>
</dbReference>
<keyword evidence="1" id="KW-1133">Transmembrane helix</keyword>
<evidence type="ECO:0000256" key="1">
    <source>
        <dbReference type="SAM" id="Phobius"/>
    </source>
</evidence>
<accession>A0A939FYT6</accession>
<keyword evidence="3" id="KW-1185">Reference proteome</keyword>
<gene>
    <name evidence="2" type="ORF">J1C48_11615</name>
</gene>
<feature type="transmembrane region" description="Helical" evidence="1">
    <location>
        <begin position="50"/>
        <end position="71"/>
    </location>
</feature>
<protein>
    <submittedName>
        <fullName evidence="2">Uncharacterized protein</fullName>
    </submittedName>
</protein>
<proteinExistence type="predicted"/>
<sequence length="136" mass="15240">MDASEDFAEIAKRLKQLGRKHGNVALHCLWAFLIGLMWNRTGKSDSSAIAVSITVLQTFLVVAAFGGFWLLRSEALARAAQEIQKIAPAMVRGELYPRVLRELYESEGLFDGVQETNDDQIKELMDQIGRDDDARD</sequence>
<keyword evidence="1" id="KW-0812">Transmembrane</keyword>
<evidence type="ECO:0000313" key="3">
    <source>
        <dbReference type="Proteomes" id="UP000664122"/>
    </source>
</evidence>
<name>A0A939FYT6_9HYPH</name>
<organism evidence="2 3">
    <name type="scientific">Jiella flava</name>
    <dbReference type="NCBI Taxonomy" id="2816857"/>
    <lineage>
        <taxon>Bacteria</taxon>
        <taxon>Pseudomonadati</taxon>
        <taxon>Pseudomonadota</taxon>
        <taxon>Alphaproteobacteria</taxon>
        <taxon>Hyphomicrobiales</taxon>
        <taxon>Aurantimonadaceae</taxon>
        <taxon>Jiella</taxon>
    </lineage>
</organism>
<dbReference type="AlphaFoldDB" id="A0A939FYT6"/>
<evidence type="ECO:0000313" key="2">
    <source>
        <dbReference type="EMBL" id="MBO0663226.1"/>
    </source>
</evidence>
<dbReference type="EMBL" id="JAFMPP010000009">
    <property type="protein sequence ID" value="MBO0663226.1"/>
    <property type="molecule type" value="Genomic_DNA"/>
</dbReference>
<dbReference type="RefSeq" id="WP_207258017.1">
    <property type="nucleotide sequence ID" value="NZ_JAFMPP010000009.1"/>
</dbReference>
<reference evidence="2" key="1">
    <citation type="submission" date="2021-03" db="EMBL/GenBank/DDBJ databases">
        <title>Whole genome sequence of Jiella sp. CQZ9-1.</title>
        <authorList>
            <person name="Tuo L."/>
        </authorList>
    </citation>
    <scope>NUCLEOTIDE SEQUENCE</scope>
    <source>
        <strain evidence="2">CQZ9-1</strain>
    </source>
</reference>